<protein>
    <submittedName>
        <fullName evidence="1">Uncharacterized protein</fullName>
    </submittedName>
</protein>
<organism evidence="1 2">
    <name type="scientific">Austropuccinia psidii MF-1</name>
    <dbReference type="NCBI Taxonomy" id="1389203"/>
    <lineage>
        <taxon>Eukaryota</taxon>
        <taxon>Fungi</taxon>
        <taxon>Dikarya</taxon>
        <taxon>Basidiomycota</taxon>
        <taxon>Pucciniomycotina</taxon>
        <taxon>Pucciniomycetes</taxon>
        <taxon>Pucciniales</taxon>
        <taxon>Sphaerophragmiaceae</taxon>
        <taxon>Austropuccinia</taxon>
    </lineage>
</organism>
<accession>A0A9Q3C0D0</accession>
<evidence type="ECO:0000313" key="2">
    <source>
        <dbReference type="Proteomes" id="UP000765509"/>
    </source>
</evidence>
<dbReference type="AlphaFoldDB" id="A0A9Q3C0D0"/>
<keyword evidence="2" id="KW-1185">Reference proteome</keyword>
<dbReference type="Proteomes" id="UP000765509">
    <property type="component" value="Unassembled WGS sequence"/>
</dbReference>
<name>A0A9Q3C0D0_9BASI</name>
<sequence>MYPVHLRDFGISGTSQMKEKDYLDPEDQGLYSMINGKKLREIMLKLPLAFQFNRDLKPEDWKDKDQVLQLHQLLKDLFQWSMEHKRFNLVSSHWEELGESFQKLCLREMSFK</sequence>
<dbReference type="EMBL" id="AVOT02003624">
    <property type="protein sequence ID" value="MBW0474062.1"/>
    <property type="molecule type" value="Genomic_DNA"/>
</dbReference>
<comment type="caution">
    <text evidence="1">The sequence shown here is derived from an EMBL/GenBank/DDBJ whole genome shotgun (WGS) entry which is preliminary data.</text>
</comment>
<reference evidence="1" key="1">
    <citation type="submission" date="2021-03" db="EMBL/GenBank/DDBJ databases">
        <title>Draft genome sequence of rust myrtle Austropuccinia psidii MF-1, a brazilian biotype.</title>
        <authorList>
            <person name="Quecine M.C."/>
            <person name="Pachon D.M.R."/>
            <person name="Bonatelli M.L."/>
            <person name="Correr F.H."/>
            <person name="Franceschini L.M."/>
            <person name="Leite T.F."/>
            <person name="Margarido G.R.A."/>
            <person name="Almeida C.A."/>
            <person name="Ferrarezi J.A."/>
            <person name="Labate C.A."/>
        </authorList>
    </citation>
    <scope>NUCLEOTIDE SEQUENCE</scope>
    <source>
        <strain evidence="1">MF-1</strain>
    </source>
</reference>
<evidence type="ECO:0000313" key="1">
    <source>
        <dbReference type="EMBL" id="MBW0474062.1"/>
    </source>
</evidence>
<proteinExistence type="predicted"/>
<gene>
    <name evidence="1" type="ORF">O181_013777</name>
</gene>